<protein>
    <submittedName>
        <fullName evidence="1">Uncharacterized protein</fullName>
    </submittedName>
</protein>
<dbReference type="EMBL" id="JAPWTJ010001486">
    <property type="protein sequence ID" value="KAJ8971392.1"/>
    <property type="molecule type" value="Genomic_DNA"/>
</dbReference>
<dbReference type="Proteomes" id="UP001162164">
    <property type="component" value="Unassembled WGS sequence"/>
</dbReference>
<reference evidence="1" key="1">
    <citation type="journal article" date="2023" name="Insect Mol. Biol.">
        <title>Genome sequencing provides insights into the evolution of gene families encoding plant cell wall-degrading enzymes in longhorned beetles.</title>
        <authorList>
            <person name="Shin N.R."/>
            <person name="Okamura Y."/>
            <person name="Kirsch R."/>
            <person name="Pauchet Y."/>
        </authorList>
    </citation>
    <scope>NUCLEOTIDE SEQUENCE</scope>
    <source>
        <strain evidence="1">MMC_N1</strain>
    </source>
</reference>
<evidence type="ECO:0000313" key="1">
    <source>
        <dbReference type="EMBL" id="KAJ8971392.1"/>
    </source>
</evidence>
<accession>A0ABQ9J2C3</accession>
<name>A0ABQ9J2C3_9CUCU</name>
<gene>
    <name evidence="1" type="ORF">NQ317_005091</name>
</gene>
<proteinExistence type="predicted"/>
<dbReference type="PANTHER" id="PTHR31511:SF12">
    <property type="entry name" value="RHO TERMINATION FACTOR N-TERMINAL DOMAIN-CONTAINING PROTEIN"/>
    <property type="match status" value="1"/>
</dbReference>
<evidence type="ECO:0000313" key="2">
    <source>
        <dbReference type="Proteomes" id="UP001162164"/>
    </source>
</evidence>
<keyword evidence="2" id="KW-1185">Reference proteome</keyword>
<dbReference type="PANTHER" id="PTHR31511">
    <property type="entry name" value="PROTEIN CBG23764"/>
    <property type="match status" value="1"/>
</dbReference>
<sequence>MVYLIVKIWGTTQICIKSCPFCCYATSLKKKKKYKLDPAHYYTAPGLSWDPMLKLTKVKLELLTEIDMIHFLKKVNVPKGSISRIIQFLPNYNPDEPTSFITYLEATNLYGHSMSQAFPTGGFIWLSQEEIVSILDNNNEGFQHVANMAKPDTPAKINNLMPHLCGLAGIYCFKPELLNILKSSRRDINMELAPAKNIQPCRKRKS</sequence>
<organism evidence="1 2">
    <name type="scientific">Molorchus minor</name>
    <dbReference type="NCBI Taxonomy" id="1323400"/>
    <lineage>
        <taxon>Eukaryota</taxon>
        <taxon>Metazoa</taxon>
        <taxon>Ecdysozoa</taxon>
        <taxon>Arthropoda</taxon>
        <taxon>Hexapoda</taxon>
        <taxon>Insecta</taxon>
        <taxon>Pterygota</taxon>
        <taxon>Neoptera</taxon>
        <taxon>Endopterygota</taxon>
        <taxon>Coleoptera</taxon>
        <taxon>Polyphaga</taxon>
        <taxon>Cucujiformia</taxon>
        <taxon>Chrysomeloidea</taxon>
        <taxon>Cerambycidae</taxon>
        <taxon>Lamiinae</taxon>
        <taxon>Monochamini</taxon>
        <taxon>Molorchus</taxon>
    </lineage>
</organism>
<comment type="caution">
    <text evidence="1">The sequence shown here is derived from an EMBL/GenBank/DDBJ whole genome shotgun (WGS) entry which is preliminary data.</text>
</comment>